<feature type="domain" description="N-acetyltransferase" evidence="1">
    <location>
        <begin position="2"/>
        <end position="143"/>
    </location>
</feature>
<dbReference type="SUPFAM" id="SSF55729">
    <property type="entry name" value="Acyl-CoA N-acyltransferases (Nat)"/>
    <property type="match status" value="1"/>
</dbReference>
<organism evidence="2 3">
    <name type="scientific">Flammeovirga kamogawensis</name>
    <dbReference type="NCBI Taxonomy" id="373891"/>
    <lineage>
        <taxon>Bacteria</taxon>
        <taxon>Pseudomonadati</taxon>
        <taxon>Bacteroidota</taxon>
        <taxon>Cytophagia</taxon>
        <taxon>Cytophagales</taxon>
        <taxon>Flammeovirgaceae</taxon>
        <taxon>Flammeovirga</taxon>
    </lineage>
</organism>
<evidence type="ECO:0000313" key="2">
    <source>
        <dbReference type="EMBL" id="QWG08373.1"/>
    </source>
</evidence>
<accession>A0ABX8GY92</accession>
<proteinExistence type="predicted"/>
<evidence type="ECO:0000313" key="3">
    <source>
        <dbReference type="Proteomes" id="UP000682802"/>
    </source>
</evidence>
<dbReference type="PROSITE" id="PS51186">
    <property type="entry name" value="GNAT"/>
    <property type="match status" value="1"/>
</dbReference>
<sequence>MVELIDASENFNTLWDIYLEAFPKVEQRSKEGIISLMDTPNFYFEGIYVEKKCCGLVCYRELGDFIFIEYLAMHANSRGSGAGSAFLHYFIEKYKGEKIILEVEHPVEDIQKRRVGFYERKGFHYNDKIFMAPQTIEGGQALPLNFMSYPLLLETQEYEQVKKLLLDKVYNED</sequence>
<reference evidence="2 3" key="1">
    <citation type="submission" date="2021-05" db="EMBL/GenBank/DDBJ databases">
        <title>Comparative genomic studies on the polysaccharide-degrading batcterial strains of the Flammeovirga genus.</title>
        <authorList>
            <person name="Zewei F."/>
            <person name="Zheng Z."/>
            <person name="Yu L."/>
            <person name="Ruyue G."/>
            <person name="Yanhong M."/>
            <person name="Yuanyuan C."/>
            <person name="Jingyan G."/>
            <person name="Wenjun H."/>
        </authorList>
    </citation>
    <scope>NUCLEOTIDE SEQUENCE [LARGE SCALE GENOMIC DNA]</scope>
    <source>
        <strain evidence="2 3">YS10</strain>
    </source>
</reference>
<dbReference type="InterPro" id="IPR016181">
    <property type="entry name" value="Acyl_CoA_acyltransferase"/>
</dbReference>
<dbReference type="EMBL" id="CP076128">
    <property type="protein sequence ID" value="QWG08373.1"/>
    <property type="molecule type" value="Genomic_DNA"/>
</dbReference>
<protein>
    <submittedName>
        <fullName evidence="2">GNAT family N-acetyltransferase</fullName>
    </submittedName>
</protein>
<evidence type="ECO:0000259" key="1">
    <source>
        <dbReference type="PROSITE" id="PS51186"/>
    </source>
</evidence>
<gene>
    <name evidence="2" type="ORF">KM029_05405</name>
</gene>
<name>A0ABX8GY92_9BACT</name>
<keyword evidence="3" id="KW-1185">Reference proteome</keyword>
<dbReference type="RefSeq" id="WP_144072290.1">
    <property type="nucleotide sequence ID" value="NZ_CP076128.1"/>
</dbReference>
<dbReference type="InterPro" id="IPR000182">
    <property type="entry name" value="GNAT_dom"/>
</dbReference>
<dbReference type="Pfam" id="PF00583">
    <property type="entry name" value="Acetyltransf_1"/>
    <property type="match status" value="1"/>
</dbReference>
<dbReference type="Proteomes" id="UP000682802">
    <property type="component" value="Chromosome 1"/>
</dbReference>
<dbReference type="Gene3D" id="3.40.630.30">
    <property type="match status" value="1"/>
</dbReference>
<dbReference type="CDD" id="cd04301">
    <property type="entry name" value="NAT_SF"/>
    <property type="match status" value="1"/>
</dbReference>